<name>A0ABW2EGW0_9BACI</name>
<dbReference type="Pfam" id="PF08761">
    <property type="entry name" value="dUTPase_2"/>
    <property type="match status" value="1"/>
</dbReference>
<dbReference type="InterPro" id="IPR016947">
    <property type="entry name" value="UCP030140"/>
</dbReference>
<dbReference type="CDD" id="cd11527">
    <property type="entry name" value="NTP-PPase_dUTPase"/>
    <property type="match status" value="1"/>
</dbReference>
<dbReference type="RefSeq" id="WP_204707322.1">
    <property type="nucleotide sequence ID" value="NZ_JBHSZV010000014.1"/>
</dbReference>
<dbReference type="EC" id="3.6.1.23" evidence="1"/>
<accession>A0ABW2EGW0</accession>
<dbReference type="PIRSF" id="PIRSF030140">
    <property type="entry name" value="UCP030140"/>
    <property type="match status" value="1"/>
</dbReference>
<proteinExistence type="predicted"/>
<dbReference type="Gene3D" id="1.10.4010.10">
    <property type="entry name" value="Type II deoxyuridine triphosphatase"/>
    <property type="match status" value="1"/>
</dbReference>
<evidence type="ECO:0000313" key="1">
    <source>
        <dbReference type="EMBL" id="MFC7061575.1"/>
    </source>
</evidence>
<reference evidence="2" key="1">
    <citation type="journal article" date="2019" name="Int. J. Syst. Evol. Microbiol.">
        <title>The Global Catalogue of Microorganisms (GCM) 10K type strain sequencing project: providing services to taxonomists for standard genome sequencing and annotation.</title>
        <authorList>
            <consortium name="The Broad Institute Genomics Platform"/>
            <consortium name="The Broad Institute Genome Sequencing Center for Infectious Disease"/>
            <person name="Wu L."/>
            <person name="Ma J."/>
        </authorList>
    </citation>
    <scope>NUCLEOTIDE SEQUENCE [LARGE SCALE GENOMIC DNA]</scope>
    <source>
        <strain evidence="2">CGMCC 4.1621</strain>
    </source>
</reference>
<dbReference type="GO" id="GO:0004170">
    <property type="term" value="F:dUTP diphosphatase activity"/>
    <property type="evidence" value="ECO:0007669"/>
    <property type="project" value="UniProtKB-EC"/>
</dbReference>
<sequence length="160" mass="18664">MNWQNFYQRQEQLDKHIMETQGLKNASVTDEKILALLVEIGELANETRCFKFWSTKAASPKSVILEEYVDGLHFILSLGLDLNFYYNSVPINDRLDQTEAFLDVFTSIEDFKQNKSNSAYDKLFHSYIKLGKSLGISEEELQEAYQKKNNVNFQRQDQGY</sequence>
<keyword evidence="1" id="KW-0378">Hydrolase</keyword>
<gene>
    <name evidence="1" type="ORF">ACFQIC_06830</name>
</gene>
<evidence type="ECO:0000313" key="2">
    <source>
        <dbReference type="Proteomes" id="UP001596410"/>
    </source>
</evidence>
<protein>
    <submittedName>
        <fullName evidence="1">dUTP diphosphatase</fullName>
        <ecNumber evidence="1">3.6.1.23</ecNumber>
    </submittedName>
</protein>
<dbReference type="EMBL" id="JBHSZV010000014">
    <property type="protein sequence ID" value="MFC7061575.1"/>
    <property type="molecule type" value="Genomic_DNA"/>
</dbReference>
<dbReference type="InterPro" id="IPR014871">
    <property type="entry name" value="dUTPase/dCTP_pyrophosphatase"/>
</dbReference>
<dbReference type="Proteomes" id="UP001596410">
    <property type="component" value="Unassembled WGS sequence"/>
</dbReference>
<dbReference type="SUPFAM" id="SSF101386">
    <property type="entry name" value="all-alpha NTP pyrophosphatases"/>
    <property type="match status" value="1"/>
</dbReference>
<comment type="caution">
    <text evidence="1">The sequence shown here is derived from an EMBL/GenBank/DDBJ whole genome shotgun (WGS) entry which is preliminary data.</text>
</comment>
<keyword evidence="2" id="KW-1185">Reference proteome</keyword>
<organism evidence="1 2">
    <name type="scientific">Halobacillus seohaensis</name>
    <dbReference type="NCBI Taxonomy" id="447421"/>
    <lineage>
        <taxon>Bacteria</taxon>
        <taxon>Bacillati</taxon>
        <taxon>Bacillota</taxon>
        <taxon>Bacilli</taxon>
        <taxon>Bacillales</taxon>
        <taxon>Bacillaceae</taxon>
        <taxon>Halobacillus</taxon>
    </lineage>
</organism>